<reference evidence="2" key="1">
    <citation type="submission" date="2013-12" db="EMBL/GenBank/DDBJ databases">
        <authorList>
            <person name="Linke B."/>
        </authorList>
    </citation>
    <scope>NUCLEOTIDE SEQUENCE [LARGE SCALE GENOMIC DNA]</scope>
    <source>
        <strain evidence="2">CRIB-18</strain>
    </source>
</reference>
<dbReference type="PANTHER" id="PTHR48079">
    <property type="entry name" value="PROTEIN YEEZ"/>
    <property type="match status" value="1"/>
</dbReference>
<evidence type="ECO:0000259" key="1">
    <source>
        <dbReference type="Pfam" id="PF01370"/>
    </source>
</evidence>
<dbReference type="EMBL" id="CCEJ010000003">
    <property type="protein sequence ID" value="CDR33704.1"/>
    <property type="molecule type" value="Genomic_DNA"/>
</dbReference>
<reference evidence="2" key="2">
    <citation type="submission" date="2014-09" db="EMBL/GenBank/DDBJ databases">
        <title>Criblamydia sequanensis harbors a mega-plasmid encoding arsenite resistance.</title>
        <authorList>
            <person name="Bertelli C."/>
            <person name="Goesmann A."/>
            <person name="Greub G."/>
        </authorList>
    </citation>
    <scope>NUCLEOTIDE SEQUENCE [LARGE SCALE GENOMIC DNA]</scope>
    <source>
        <strain evidence="2">CRIB-18</strain>
    </source>
</reference>
<dbReference type="InterPro" id="IPR001509">
    <property type="entry name" value="Epimerase_deHydtase"/>
</dbReference>
<dbReference type="SUPFAM" id="SSF51735">
    <property type="entry name" value="NAD(P)-binding Rossmann-fold domains"/>
    <property type="match status" value="1"/>
</dbReference>
<gene>
    <name evidence="2" type="ORF">CSEC_0876</name>
</gene>
<dbReference type="InterPro" id="IPR051783">
    <property type="entry name" value="NAD(P)-dependent_oxidoreduct"/>
</dbReference>
<keyword evidence="3" id="KW-1185">Reference proteome</keyword>
<dbReference type="PANTHER" id="PTHR48079:SF6">
    <property type="entry name" value="NAD(P)-BINDING DOMAIN-CONTAINING PROTEIN-RELATED"/>
    <property type="match status" value="1"/>
</dbReference>
<name>A0A090DY93_9BACT</name>
<dbReference type="AlphaFoldDB" id="A0A090DY93"/>
<comment type="caution">
    <text evidence="2">The sequence shown here is derived from an EMBL/GenBank/DDBJ whole genome shotgun (WGS) entry which is preliminary data.</text>
</comment>
<dbReference type="Proteomes" id="UP000031552">
    <property type="component" value="Unassembled WGS sequence"/>
</dbReference>
<sequence>MSKEEAFILGCGYLGLLLAHSLKSKSIYVSASTRNREKAPDLLKHVDKVVFWDHDKKAGDLSKIKNLFFTAAPDGPSSYQETFLDNASFLKENLDQMPNLRHLIFTSSTSVYGDQKGIVSEATLPSPKTESSKILLQTEKKLLCLSESRPLKVTILRLGEIIGPNRMIGDKLKRYENKKIPGTGENITNLIHVDDIVRGINYVLENKLDGIFNLTSSYHVTRKQLYSEACRQKGLQEPLWDLNEETIHGGKRLVTSDKITSLGFRIHKNQLSDFL</sequence>
<protein>
    <submittedName>
        <fullName evidence="2">NAD dependent epimerase/dehydratase</fullName>
    </submittedName>
</protein>
<accession>A0A090DY93</accession>
<dbReference type="GO" id="GO:0005737">
    <property type="term" value="C:cytoplasm"/>
    <property type="evidence" value="ECO:0007669"/>
    <property type="project" value="TreeGrafter"/>
</dbReference>
<evidence type="ECO:0000313" key="3">
    <source>
        <dbReference type="Proteomes" id="UP000031552"/>
    </source>
</evidence>
<proteinExistence type="predicted"/>
<organism evidence="2 3">
    <name type="scientific">Candidatus Criblamydia sequanensis CRIB-18</name>
    <dbReference type="NCBI Taxonomy" id="1437425"/>
    <lineage>
        <taxon>Bacteria</taxon>
        <taxon>Pseudomonadati</taxon>
        <taxon>Chlamydiota</taxon>
        <taxon>Chlamydiia</taxon>
        <taxon>Parachlamydiales</taxon>
        <taxon>Candidatus Criblamydiaceae</taxon>
        <taxon>Candidatus Criblamydia</taxon>
    </lineage>
</organism>
<dbReference type="eggNOG" id="COG0451">
    <property type="taxonomic scope" value="Bacteria"/>
</dbReference>
<feature type="domain" description="NAD-dependent epimerase/dehydratase" evidence="1">
    <location>
        <begin position="10"/>
        <end position="213"/>
    </location>
</feature>
<dbReference type="Gene3D" id="3.40.50.720">
    <property type="entry name" value="NAD(P)-binding Rossmann-like Domain"/>
    <property type="match status" value="1"/>
</dbReference>
<dbReference type="GO" id="GO:0004029">
    <property type="term" value="F:aldehyde dehydrogenase (NAD+) activity"/>
    <property type="evidence" value="ECO:0007669"/>
    <property type="project" value="TreeGrafter"/>
</dbReference>
<evidence type="ECO:0000313" key="2">
    <source>
        <dbReference type="EMBL" id="CDR33704.1"/>
    </source>
</evidence>
<dbReference type="InterPro" id="IPR036291">
    <property type="entry name" value="NAD(P)-bd_dom_sf"/>
</dbReference>
<dbReference type="Pfam" id="PF01370">
    <property type="entry name" value="Epimerase"/>
    <property type="match status" value="1"/>
</dbReference>
<dbReference type="RefSeq" id="WP_041017140.1">
    <property type="nucleotide sequence ID" value="NZ_CCEJ010000003.1"/>
</dbReference>
<dbReference type="STRING" id="1437425.CSEC_0876"/>